<keyword evidence="5 13" id="KW-0732">Signal</keyword>
<dbReference type="PROSITE" id="PS00981">
    <property type="entry name" value="G_PROTEIN_RECEP_F3_3"/>
    <property type="match status" value="1"/>
</dbReference>
<dbReference type="PRINTS" id="PR00248">
    <property type="entry name" value="GPCRMGR"/>
</dbReference>
<dbReference type="Bgee" id="ENSACAG00000009626">
    <property type="expression patterns" value="Expressed in kidney"/>
</dbReference>
<dbReference type="InterPro" id="IPR000068">
    <property type="entry name" value="GPCR_3_Ca_sens_rcpt-rel"/>
</dbReference>
<dbReference type="Ensembl" id="ENSACAT00000041802.1">
    <property type="protein sequence ID" value="ENSACAP00000029759.1"/>
    <property type="gene ID" value="ENSACAG00000009626.3"/>
</dbReference>
<dbReference type="InterPro" id="IPR000337">
    <property type="entry name" value="GPCR_3"/>
</dbReference>
<feature type="transmembrane region" description="Helical" evidence="12">
    <location>
        <begin position="715"/>
        <end position="737"/>
    </location>
</feature>
<evidence type="ECO:0000256" key="5">
    <source>
        <dbReference type="ARBA" id="ARBA00022729"/>
    </source>
</evidence>
<evidence type="ECO:0000256" key="2">
    <source>
        <dbReference type="ARBA" id="ARBA00007242"/>
    </source>
</evidence>
<evidence type="ECO:0000256" key="11">
    <source>
        <dbReference type="ARBA" id="ARBA00023224"/>
    </source>
</evidence>
<feature type="transmembrane region" description="Helical" evidence="12">
    <location>
        <begin position="674"/>
        <end position="700"/>
    </location>
</feature>
<keyword evidence="4 12" id="KW-0812">Transmembrane</keyword>
<keyword evidence="9" id="KW-0675">Receptor</keyword>
<dbReference type="PANTHER" id="PTHR24061">
    <property type="entry name" value="CALCIUM-SENSING RECEPTOR-RELATED"/>
    <property type="match status" value="1"/>
</dbReference>
<dbReference type="FunFam" id="2.10.50.30:FF:000002">
    <property type="entry name" value="Vomeronasal 2 receptor, h1"/>
    <property type="match status" value="1"/>
</dbReference>
<reference evidence="15" key="3">
    <citation type="submission" date="2025-09" db="UniProtKB">
        <authorList>
            <consortium name="Ensembl"/>
        </authorList>
    </citation>
    <scope>IDENTIFICATION</scope>
</reference>
<evidence type="ECO:0000256" key="4">
    <source>
        <dbReference type="ARBA" id="ARBA00022692"/>
    </source>
</evidence>
<evidence type="ECO:0000259" key="14">
    <source>
        <dbReference type="PROSITE" id="PS50259"/>
    </source>
</evidence>
<dbReference type="InterPro" id="IPR017979">
    <property type="entry name" value="GPCR_3_CS"/>
</dbReference>
<feature type="transmembrane region" description="Helical" evidence="12">
    <location>
        <begin position="798"/>
        <end position="818"/>
    </location>
</feature>
<feature type="domain" description="G-protein coupled receptors family 3 profile" evidence="14">
    <location>
        <begin position="604"/>
        <end position="859"/>
    </location>
</feature>
<dbReference type="InterPro" id="IPR028082">
    <property type="entry name" value="Peripla_BP_I"/>
</dbReference>
<dbReference type="CDD" id="cd15283">
    <property type="entry name" value="7tmC_V2R_pheromone"/>
    <property type="match status" value="1"/>
</dbReference>
<dbReference type="PRINTS" id="PR01535">
    <property type="entry name" value="VOMERONASL2R"/>
</dbReference>
<comment type="subcellular location">
    <subcellularLocation>
        <location evidence="1">Cell membrane</location>
        <topology evidence="1">Multi-pass membrane protein</topology>
    </subcellularLocation>
</comment>
<feature type="chain" id="PRO_5032656807" description="G-protein coupled receptors family 3 profile domain-containing protein" evidence="13">
    <location>
        <begin position="18"/>
        <end position="876"/>
    </location>
</feature>
<name>A0A803T3G9_ANOCA</name>
<dbReference type="PANTHER" id="PTHR24061:SF599">
    <property type="entry name" value="G-PROTEIN COUPLED RECEPTORS FAMILY 3 PROFILE DOMAIN-CONTAINING PROTEIN"/>
    <property type="match status" value="1"/>
</dbReference>
<dbReference type="GO" id="GO:0004930">
    <property type="term" value="F:G protein-coupled receptor activity"/>
    <property type="evidence" value="ECO:0000318"/>
    <property type="project" value="GO_Central"/>
</dbReference>
<reference evidence="15" key="2">
    <citation type="submission" date="2025-08" db="UniProtKB">
        <authorList>
            <consortium name="Ensembl"/>
        </authorList>
    </citation>
    <scope>IDENTIFICATION</scope>
</reference>
<feature type="transmembrane region" description="Helical" evidence="12">
    <location>
        <begin position="830"/>
        <end position="853"/>
    </location>
</feature>
<keyword evidence="7" id="KW-0297">G-protein coupled receptor</keyword>
<proteinExistence type="inferred from homology"/>
<dbReference type="Proteomes" id="UP000001646">
    <property type="component" value="Unplaced"/>
</dbReference>
<feature type="signal peptide" evidence="13">
    <location>
        <begin position="1"/>
        <end position="17"/>
    </location>
</feature>
<dbReference type="InParanoid" id="A0A803T3G9"/>
<dbReference type="Pfam" id="PF07562">
    <property type="entry name" value="NCD3G"/>
    <property type="match status" value="1"/>
</dbReference>
<dbReference type="GeneTree" id="ENSGT00950000182788"/>
<evidence type="ECO:0000256" key="13">
    <source>
        <dbReference type="SAM" id="SignalP"/>
    </source>
</evidence>
<keyword evidence="3" id="KW-1003">Cell membrane</keyword>
<feature type="transmembrane region" description="Helical" evidence="12">
    <location>
        <begin position="604"/>
        <end position="623"/>
    </location>
</feature>
<sequence>MLLLLLLFLLSCTVCQGYSAKCCGNDPILIPQEWYQPGEILIGGIMSHIHFMVLGISFKKHPSQDWVIVPIVTTKFYQHVLALVFAINEINDNPKILPNVTLGFHIYDSYSNAKMTYRTTLDLIYKSQQFLPNYQCGIQKNLVAAIGGLDSDTSLYMAEVLVPYKIPQISYGSFEPSGRYETDLPPFYRMVPNEGLQYQGIVQLLLHFNWKWIGLIVIEYESGEHSLMTLESMLSQNQICLAFTERYPQNPRVYLGINDMINDILNYSPLFMGSTANAVVIDGDSVTIRTLAYIIWGRAVLYYLLDPWNKMKTSSGKVWITTAQIDFTFNTLQKGLNTQMFHGAISFVIHRKEVQDFQEFLRTLDPNMANGDGFISDFWEQAFNCLVSDEMLEDLTEPFFEMSMTGHSYSIYNAVYAVAHALHIIYSSRSIHRVMGDGDRGRPLKVEPWQLHSWLQRVSFNNSVGDEITLNEKRELAAGFDVTNLVTFQNDSYQRVTVGKLDPKAPPGNELIIDEKKIHWHRDLTQVPPISLCNDFCRPGYQKIKKENEQHFCCYDCIPCEEGKISNLNDMDACIKCAEDQYPNLDQNGCIAKGVSFLSYEDPLGITITLCALLFSFITSLVLGTFIKHKDTPIVKANNRSLSYTLLICLLLCFLCPLLFLGQPGKVTCLLRQVSFGITFSVALSCILAKTILVVLAFLVTKPGSRKSKWVGKRLAAIIVLSCSFIQTGISAVWLGFSPPFPEVDMRSFKEAIILECNEGSVLMFYCVLGLMGCLSAVSFTVAFLSRKLPDSFNEAKFIAFSMLVFCSVWVSFIPTYLSTKGKYMVAVEIFSILASSAGLLACIFFPKCYIILLKPEMNHKEYLIKGKKRRSYKST</sequence>
<dbReference type="InterPro" id="IPR038550">
    <property type="entry name" value="GPCR_3_9-Cys_sf"/>
</dbReference>
<dbReference type="Gene3D" id="3.40.50.2300">
    <property type="match status" value="2"/>
</dbReference>
<evidence type="ECO:0000256" key="12">
    <source>
        <dbReference type="SAM" id="Phobius"/>
    </source>
</evidence>
<dbReference type="InterPro" id="IPR004073">
    <property type="entry name" value="GPCR_3_vmron_rcpt_2"/>
</dbReference>
<dbReference type="Pfam" id="PF00003">
    <property type="entry name" value="7tm_3"/>
    <property type="match status" value="1"/>
</dbReference>
<dbReference type="InterPro" id="IPR011500">
    <property type="entry name" value="GPCR_3_9-Cys_dom"/>
</dbReference>
<dbReference type="AlphaFoldDB" id="A0A803T3G9"/>
<protein>
    <recommendedName>
        <fullName evidence="14">G-protein coupled receptors family 3 profile domain-containing protein</fullName>
    </recommendedName>
</protein>
<evidence type="ECO:0000256" key="7">
    <source>
        <dbReference type="ARBA" id="ARBA00023040"/>
    </source>
</evidence>
<evidence type="ECO:0000256" key="6">
    <source>
        <dbReference type="ARBA" id="ARBA00022989"/>
    </source>
</evidence>
<dbReference type="Pfam" id="PF01094">
    <property type="entry name" value="ANF_receptor"/>
    <property type="match status" value="1"/>
</dbReference>
<evidence type="ECO:0000256" key="10">
    <source>
        <dbReference type="ARBA" id="ARBA00023180"/>
    </source>
</evidence>
<evidence type="ECO:0000256" key="3">
    <source>
        <dbReference type="ARBA" id="ARBA00022475"/>
    </source>
</evidence>
<keyword evidence="16" id="KW-1185">Reference proteome</keyword>
<accession>A0A803T3G9</accession>
<dbReference type="Gene3D" id="2.10.50.30">
    <property type="entry name" value="GPCR, family 3, nine cysteines domain"/>
    <property type="match status" value="1"/>
</dbReference>
<keyword evidence="8 12" id="KW-0472">Membrane</keyword>
<evidence type="ECO:0000256" key="9">
    <source>
        <dbReference type="ARBA" id="ARBA00023170"/>
    </source>
</evidence>
<comment type="similarity">
    <text evidence="2">Belongs to the G-protein coupled receptor 3 family.</text>
</comment>
<dbReference type="SUPFAM" id="SSF53822">
    <property type="entry name" value="Periplasmic binding protein-like I"/>
    <property type="match status" value="1"/>
</dbReference>
<dbReference type="InterPro" id="IPR017978">
    <property type="entry name" value="GPCR_3_C"/>
</dbReference>
<keyword evidence="11" id="KW-0807">Transducer</keyword>
<evidence type="ECO:0000256" key="8">
    <source>
        <dbReference type="ARBA" id="ARBA00023136"/>
    </source>
</evidence>
<keyword evidence="10" id="KW-0325">Glycoprotein</keyword>
<evidence type="ECO:0000256" key="1">
    <source>
        <dbReference type="ARBA" id="ARBA00004651"/>
    </source>
</evidence>
<dbReference type="GO" id="GO:0005886">
    <property type="term" value="C:plasma membrane"/>
    <property type="evidence" value="ECO:0000318"/>
    <property type="project" value="GO_Central"/>
</dbReference>
<evidence type="ECO:0000313" key="15">
    <source>
        <dbReference type="Ensembl" id="ENSACAP00000029759.1"/>
    </source>
</evidence>
<feature type="transmembrane region" description="Helical" evidence="12">
    <location>
        <begin position="644"/>
        <end position="662"/>
    </location>
</feature>
<keyword evidence="6 12" id="KW-1133">Transmembrane helix</keyword>
<feature type="transmembrane region" description="Helical" evidence="12">
    <location>
        <begin position="763"/>
        <end position="786"/>
    </location>
</feature>
<dbReference type="InterPro" id="IPR001828">
    <property type="entry name" value="ANF_lig-bd_rcpt"/>
</dbReference>
<dbReference type="FunFam" id="3.40.50.2300:FF:000024">
    <property type="entry name" value="Vomeronasal 2, receptor 73"/>
    <property type="match status" value="1"/>
</dbReference>
<dbReference type="PROSITE" id="PS50259">
    <property type="entry name" value="G_PROTEIN_RECEP_F3_4"/>
    <property type="match status" value="1"/>
</dbReference>
<evidence type="ECO:0000313" key="16">
    <source>
        <dbReference type="Proteomes" id="UP000001646"/>
    </source>
</evidence>
<organism evidence="15 16">
    <name type="scientific">Anolis carolinensis</name>
    <name type="common">Green anole</name>
    <name type="synonym">American chameleon</name>
    <dbReference type="NCBI Taxonomy" id="28377"/>
    <lineage>
        <taxon>Eukaryota</taxon>
        <taxon>Metazoa</taxon>
        <taxon>Chordata</taxon>
        <taxon>Craniata</taxon>
        <taxon>Vertebrata</taxon>
        <taxon>Euteleostomi</taxon>
        <taxon>Lepidosauria</taxon>
        <taxon>Squamata</taxon>
        <taxon>Bifurcata</taxon>
        <taxon>Unidentata</taxon>
        <taxon>Episquamata</taxon>
        <taxon>Toxicofera</taxon>
        <taxon>Iguania</taxon>
        <taxon>Dactyloidae</taxon>
        <taxon>Anolis</taxon>
    </lineage>
</organism>
<reference evidence="15" key="1">
    <citation type="submission" date="2009-12" db="EMBL/GenBank/DDBJ databases">
        <title>The Genome Sequence of Anolis carolinensis (Green Anole Lizard).</title>
        <authorList>
            <consortium name="The Genome Sequencing Platform"/>
            <person name="Di Palma F."/>
            <person name="Alfoldi J."/>
            <person name="Heiman D."/>
            <person name="Young S."/>
            <person name="Grabherr M."/>
            <person name="Johnson J."/>
            <person name="Lander E.S."/>
            <person name="Lindblad-Toh K."/>
        </authorList>
    </citation>
    <scope>NUCLEOTIDE SEQUENCE [LARGE SCALE GENOMIC DNA]</scope>
    <source>
        <strain evidence="15">JBL SC #1</strain>
    </source>
</reference>